<organism evidence="3 4">
    <name type="scientific">Oceanobacillus halophilus</name>
    <dbReference type="NCBI Taxonomy" id="930130"/>
    <lineage>
        <taxon>Bacteria</taxon>
        <taxon>Bacillati</taxon>
        <taxon>Bacillota</taxon>
        <taxon>Bacilli</taxon>
        <taxon>Bacillales</taxon>
        <taxon>Bacillaceae</taxon>
        <taxon>Oceanobacillus</taxon>
    </lineage>
</organism>
<dbReference type="GO" id="GO:0004658">
    <property type="term" value="F:propionyl-CoA carboxylase activity"/>
    <property type="evidence" value="ECO:0007669"/>
    <property type="project" value="TreeGrafter"/>
</dbReference>
<dbReference type="Pfam" id="PF01039">
    <property type="entry name" value="Carboxyl_trans"/>
    <property type="match status" value="1"/>
</dbReference>
<dbReference type="AlphaFoldDB" id="A0A495ABG4"/>
<dbReference type="InterPro" id="IPR011762">
    <property type="entry name" value="COA_CT_N"/>
</dbReference>
<dbReference type="InterPro" id="IPR029045">
    <property type="entry name" value="ClpP/crotonase-like_dom_sf"/>
</dbReference>
<dbReference type="PANTHER" id="PTHR43842">
    <property type="entry name" value="PROPIONYL-COA CARBOXYLASE BETA CHAIN"/>
    <property type="match status" value="1"/>
</dbReference>
<dbReference type="PROSITE" id="PS50980">
    <property type="entry name" value="COA_CT_NTER"/>
    <property type="match status" value="1"/>
</dbReference>
<dbReference type="OrthoDB" id="9803706at2"/>
<dbReference type="RefSeq" id="WP_121203437.1">
    <property type="nucleotide sequence ID" value="NZ_RBZP01000002.1"/>
</dbReference>
<evidence type="ECO:0000313" key="4">
    <source>
        <dbReference type="Proteomes" id="UP000269301"/>
    </source>
</evidence>
<comment type="caution">
    <text evidence="3">The sequence shown here is derived from an EMBL/GenBank/DDBJ whole genome shotgun (WGS) entry which is preliminary data.</text>
</comment>
<evidence type="ECO:0000313" key="3">
    <source>
        <dbReference type="EMBL" id="RKQ35766.1"/>
    </source>
</evidence>
<protein>
    <submittedName>
        <fullName evidence="3">Methylmalonyl-CoA decarboxylase</fullName>
    </submittedName>
</protein>
<name>A0A495ABG4_9BACI</name>
<dbReference type="InterPro" id="IPR051047">
    <property type="entry name" value="AccD/PCCB"/>
</dbReference>
<feature type="domain" description="CoA carboxyltransferase C-terminal" evidence="2">
    <location>
        <begin position="258"/>
        <end position="491"/>
    </location>
</feature>
<dbReference type="InterPro" id="IPR034733">
    <property type="entry name" value="AcCoA_carboxyl_beta"/>
</dbReference>
<dbReference type="InterPro" id="IPR011763">
    <property type="entry name" value="COA_CT_C"/>
</dbReference>
<reference evidence="3 4" key="1">
    <citation type="journal article" date="2016" name="Int. J. Syst. Evol. Microbiol.">
        <title>Oceanobacillus halophilus sp. nov., a novel moderately halophilic bacterium from a hypersaline lake.</title>
        <authorList>
            <person name="Amoozegar M.A."/>
            <person name="Bagheri M."/>
            <person name="Makhdoumi A."/>
            <person name="Nikou M.M."/>
            <person name="Fazeli S.A.S."/>
            <person name="Schumann P."/>
            <person name="Sproer C."/>
            <person name="Sanchez-Porro C."/>
            <person name="Ventosa A."/>
        </authorList>
    </citation>
    <scope>NUCLEOTIDE SEQUENCE [LARGE SCALE GENOMIC DNA]</scope>
    <source>
        <strain evidence="3 4">DSM 23996</strain>
    </source>
</reference>
<keyword evidence="4" id="KW-1185">Reference proteome</keyword>
<sequence length="511" mass="56699">MQDLINDLQHRKKIAENIGGTAKIEKQHKLNRLTARERIDHLLDKNSFLELGKLNHTEESGYDDRNYGDGIIGGLGKINGRSVVVLAMDKTVFAGTEGSVSWRKSKKIHEFALKHSLPIFHLGEGGGLRIPDGMGSDGISEKIMPAYLTKHNRRVPFFTSILGDSYGWSTWMAASSDIVVQTKGTCMAVAGPRMLEIATGEKIDPEELGGWKIHAEQTGQVDLFADSDETAINEMRKVFEYFPSNPKEEPPHKSTQDNPNRILEGIEDIVSTNRKRAYDMKKVIKLIVDDGDFYEIKPLFGRALLTCFGRINGRVVGIMANQPMRNAGAAGPNECDKATEFICLCDSWNIPMIFLHDIPGFHIASAAEKKKMPTKIMVWNQAIAKATVPKISIVLRKSIGAAYGNMGGPSLGDFVFAWPTAEINFTGPEVGINVVYGNKLKNSSDPEAERSELLQRWEFDSGPYKAAEKHLIDDVIDPRDTRKILVQSLDFACNDNGSISHRLLANWPTGF</sequence>
<dbReference type="PANTHER" id="PTHR43842:SF2">
    <property type="entry name" value="PROPIONYL-COA CARBOXYLASE BETA CHAIN, MITOCHONDRIAL"/>
    <property type="match status" value="1"/>
</dbReference>
<dbReference type="Gene3D" id="3.90.226.10">
    <property type="entry name" value="2-enoyl-CoA Hydratase, Chain A, domain 1"/>
    <property type="match status" value="2"/>
</dbReference>
<dbReference type="SUPFAM" id="SSF52096">
    <property type="entry name" value="ClpP/crotonase"/>
    <property type="match status" value="2"/>
</dbReference>
<gene>
    <name evidence="3" type="ORF">D8M06_05765</name>
</gene>
<accession>A0A495ABG4</accession>
<evidence type="ECO:0000259" key="2">
    <source>
        <dbReference type="PROSITE" id="PS50989"/>
    </source>
</evidence>
<proteinExistence type="predicted"/>
<evidence type="ECO:0000259" key="1">
    <source>
        <dbReference type="PROSITE" id="PS50980"/>
    </source>
</evidence>
<dbReference type="Proteomes" id="UP000269301">
    <property type="component" value="Unassembled WGS sequence"/>
</dbReference>
<dbReference type="EMBL" id="RBZP01000002">
    <property type="protein sequence ID" value="RKQ35766.1"/>
    <property type="molecule type" value="Genomic_DNA"/>
</dbReference>
<feature type="domain" description="CoA carboxyltransferase N-terminal" evidence="1">
    <location>
        <begin position="1"/>
        <end position="254"/>
    </location>
</feature>
<dbReference type="PROSITE" id="PS50989">
    <property type="entry name" value="COA_CT_CTER"/>
    <property type="match status" value="1"/>
</dbReference>